<keyword evidence="2" id="KW-1185">Reference proteome</keyword>
<gene>
    <name evidence="1" type="ORF">GOP47_0003841</name>
</gene>
<dbReference type="AlphaFoldDB" id="A0A9D4V7M7"/>
<reference evidence="1" key="1">
    <citation type="submission" date="2021-01" db="EMBL/GenBank/DDBJ databases">
        <title>Adiantum capillus-veneris genome.</title>
        <authorList>
            <person name="Fang Y."/>
            <person name="Liao Q."/>
        </authorList>
    </citation>
    <scope>NUCLEOTIDE SEQUENCE</scope>
    <source>
        <strain evidence="1">H3</strain>
        <tissue evidence="1">Leaf</tissue>
    </source>
</reference>
<dbReference type="EMBL" id="JABFUD020000004">
    <property type="protein sequence ID" value="KAI5080658.1"/>
    <property type="molecule type" value="Genomic_DNA"/>
</dbReference>
<sequence length="114" mass="12894">MDPPLCLVELDCKSDGNNEYTCFYKEGCAIDTMLLDNTIWDETLSSLLEAMAMGQVLEDHKDEVGLQDVMVDPCDSVYMEGLEDAMLEDATYIESCEKLMFVEESMICGCWICF</sequence>
<name>A0A9D4V7M7_ADICA</name>
<comment type="caution">
    <text evidence="1">The sequence shown here is derived from an EMBL/GenBank/DDBJ whole genome shotgun (WGS) entry which is preliminary data.</text>
</comment>
<accession>A0A9D4V7M7</accession>
<protein>
    <submittedName>
        <fullName evidence="1">Uncharacterized protein</fullName>
    </submittedName>
</protein>
<proteinExistence type="predicted"/>
<organism evidence="1 2">
    <name type="scientific">Adiantum capillus-veneris</name>
    <name type="common">Maidenhair fern</name>
    <dbReference type="NCBI Taxonomy" id="13818"/>
    <lineage>
        <taxon>Eukaryota</taxon>
        <taxon>Viridiplantae</taxon>
        <taxon>Streptophyta</taxon>
        <taxon>Embryophyta</taxon>
        <taxon>Tracheophyta</taxon>
        <taxon>Polypodiopsida</taxon>
        <taxon>Polypodiidae</taxon>
        <taxon>Polypodiales</taxon>
        <taxon>Pteridineae</taxon>
        <taxon>Pteridaceae</taxon>
        <taxon>Vittarioideae</taxon>
        <taxon>Adiantum</taxon>
    </lineage>
</organism>
<evidence type="ECO:0000313" key="2">
    <source>
        <dbReference type="Proteomes" id="UP000886520"/>
    </source>
</evidence>
<evidence type="ECO:0000313" key="1">
    <source>
        <dbReference type="EMBL" id="KAI5080658.1"/>
    </source>
</evidence>
<dbReference type="Proteomes" id="UP000886520">
    <property type="component" value="Chromosome 4"/>
</dbReference>